<comment type="similarity">
    <text evidence="1">Belongs to the 'GDXG' lipolytic enzyme family.</text>
</comment>
<keyword evidence="4" id="KW-0472">Membrane</keyword>
<proteinExistence type="inferred from homology"/>
<dbReference type="PANTHER" id="PTHR48081">
    <property type="entry name" value="AB HYDROLASE SUPERFAMILY PROTEIN C4A8.06C"/>
    <property type="match status" value="1"/>
</dbReference>
<sequence>MNPLYLIDSLILTLSLGLYVLFHQPATIVPILLALLTYRFLRSRALWQKGFSLASSLALVIGWWSDRYSLAMLAATLTGVTGLSLVLSHLLKNGRAPQTVWGKVRRGLASLALLGLVVGHLFLTYNVINPDFMTRQAPLLFSEKTPPKEANLQRTEELSEGRINYYNLTYPSHLLNNTMDIYTTPQAKGTLVYIHGGGYAAGDKWNREDYLFRYVKDGYNVVNVNYQLSPAARYPDGLTQVDQALADVVAQATTYGIDPDSIILSGDSAGGQLAGQLALVLTNKDYAKAIDFTPKSQVIPKAYIGVSAWSDIQLGMRMGEPVLDWFIAPVPRSYFQVLDVEQAAIAEEASIVKHVDAHFPASFISDGNTGSFTTANLALVDRLKALGVTVESQFYDKKDIELHHIFELDIKNPYAQEVYAKHLTFLEKILAD</sequence>
<name>A0A7X6MXU6_9STRE</name>
<evidence type="ECO:0000259" key="5">
    <source>
        <dbReference type="Pfam" id="PF20434"/>
    </source>
</evidence>
<evidence type="ECO:0000256" key="2">
    <source>
        <dbReference type="ARBA" id="ARBA00022801"/>
    </source>
</evidence>
<dbReference type="InterPro" id="IPR049492">
    <property type="entry name" value="BD-FAE-like_dom"/>
</dbReference>
<keyword evidence="2 6" id="KW-0378">Hydrolase</keyword>
<dbReference type="Gene3D" id="3.40.50.1820">
    <property type="entry name" value="alpha/beta hydrolase"/>
    <property type="match status" value="1"/>
</dbReference>
<protein>
    <submittedName>
        <fullName evidence="6">Alpha/beta hydrolase</fullName>
    </submittedName>
</protein>
<evidence type="ECO:0000313" key="6">
    <source>
        <dbReference type="EMBL" id="NKZ19724.1"/>
    </source>
</evidence>
<dbReference type="RefSeq" id="WP_168548480.1">
    <property type="nucleotide sequence ID" value="NZ_JAAXPR010000003.1"/>
</dbReference>
<dbReference type="Pfam" id="PF20434">
    <property type="entry name" value="BD-FAE"/>
    <property type="match status" value="1"/>
</dbReference>
<evidence type="ECO:0000313" key="7">
    <source>
        <dbReference type="Proteomes" id="UP000522720"/>
    </source>
</evidence>
<keyword evidence="4" id="KW-0812">Transmembrane</keyword>
<feature type="transmembrane region" description="Helical" evidence="4">
    <location>
        <begin position="108"/>
        <end position="128"/>
    </location>
</feature>
<organism evidence="6 7">
    <name type="scientific">Streptococcus ovuberis</name>
    <dbReference type="NCBI Taxonomy" id="1936207"/>
    <lineage>
        <taxon>Bacteria</taxon>
        <taxon>Bacillati</taxon>
        <taxon>Bacillota</taxon>
        <taxon>Bacilli</taxon>
        <taxon>Lactobacillales</taxon>
        <taxon>Streptococcaceae</taxon>
        <taxon>Streptococcus</taxon>
    </lineage>
</organism>
<feature type="transmembrane region" description="Helical" evidence="4">
    <location>
        <begin position="70"/>
        <end position="87"/>
    </location>
</feature>
<dbReference type="PROSITE" id="PS01174">
    <property type="entry name" value="LIPASE_GDXG_SER"/>
    <property type="match status" value="1"/>
</dbReference>
<keyword evidence="4" id="KW-1133">Transmembrane helix</keyword>
<evidence type="ECO:0000256" key="1">
    <source>
        <dbReference type="ARBA" id="ARBA00010515"/>
    </source>
</evidence>
<keyword evidence="7" id="KW-1185">Reference proteome</keyword>
<evidence type="ECO:0000256" key="3">
    <source>
        <dbReference type="PROSITE-ProRule" id="PRU10038"/>
    </source>
</evidence>
<dbReference type="InterPro" id="IPR033140">
    <property type="entry name" value="Lipase_GDXG_put_SER_AS"/>
</dbReference>
<evidence type="ECO:0000256" key="4">
    <source>
        <dbReference type="SAM" id="Phobius"/>
    </source>
</evidence>
<feature type="active site" evidence="3">
    <location>
        <position position="268"/>
    </location>
</feature>
<dbReference type="Proteomes" id="UP000522720">
    <property type="component" value="Unassembled WGS sequence"/>
</dbReference>
<dbReference type="EMBL" id="JAAXPR010000003">
    <property type="protein sequence ID" value="NKZ19724.1"/>
    <property type="molecule type" value="Genomic_DNA"/>
</dbReference>
<feature type="transmembrane region" description="Helical" evidence="4">
    <location>
        <begin position="12"/>
        <end position="38"/>
    </location>
</feature>
<accession>A0A7X6MXU6</accession>
<dbReference type="InterPro" id="IPR050300">
    <property type="entry name" value="GDXG_lipolytic_enzyme"/>
</dbReference>
<comment type="caution">
    <text evidence="6">The sequence shown here is derived from an EMBL/GenBank/DDBJ whole genome shotgun (WGS) entry which is preliminary data.</text>
</comment>
<dbReference type="GO" id="GO:0016787">
    <property type="term" value="F:hydrolase activity"/>
    <property type="evidence" value="ECO:0007669"/>
    <property type="project" value="UniProtKB-KW"/>
</dbReference>
<dbReference type="AlphaFoldDB" id="A0A7X6MXU6"/>
<feature type="domain" description="BD-FAE-like" evidence="5">
    <location>
        <begin position="179"/>
        <end position="369"/>
    </location>
</feature>
<dbReference type="SUPFAM" id="SSF53474">
    <property type="entry name" value="alpha/beta-Hydrolases"/>
    <property type="match status" value="1"/>
</dbReference>
<gene>
    <name evidence="6" type="ORF">HF992_02485</name>
</gene>
<reference evidence="6 7" key="1">
    <citation type="submission" date="2020-04" db="EMBL/GenBank/DDBJ databases">
        <title>MicrobeNet Type strains.</title>
        <authorList>
            <person name="Nicholson A.C."/>
        </authorList>
    </citation>
    <scope>NUCLEOTIDE SEQUENCE [LARGE SCALE GENOMIC DNA]</scope>
    <source>
        <strain evidence="6 7">CCUG 69612</strain>
    </source>
</reference>
<feature type="transmembrane region" description="Helical" evidence="4">
    <location>
        <begin position="45"/>
        <end position="64"/>
    </location>
</feature>
<dbReference type="InterPro" id="IPR029058">
    <property type="entry name" value="AB_hydrolase_fold"/>
</dbReference>